<evidence type="ECO:0000256" key="3">
    <source>
        <dbReference type="ARBA" id="ARBA00022553"/>
    </source>
</evidence>
<comment type="catalytic activity">
    <reaction evidence="1">
        <text>ATP + protein L-histidine = ADP + protein N-phospho-L-histidine.</text>
        <dbReference type="EC" id="2.7.13.3"/>
    </reaction>
</comment>
<dbReference type="InterPro" id="IPR003594">
    <property type="entry name" value="HATPase_dom"/>
</dbReference>
<feature type="transmembrane region" description="Helical" evidence="9">
    <location>
        <begin position="64"/>
        <end position="81"/>
    </location>
</feature>
<keyword evidence="9" id="KW-1133">Transmembrane helix</keyword>
<evidence type="ECO:0000256" key="7">
    <source>
        <dbReference type="ARBA" id="ARBA00022840"/>
    </source>
</evidence>
<dbReference type="GO" id="GO:0016301">
    <property type="term" value="F:kinase activity"/>
    <property type="evidence" value="ECO:0007669"/>
    <property type="project" value="UniProtKB-KW"/>
</dbReference>
<feature type="transmembrane region" description="Helical" evidence="9">
    <location>
        <begin position="36"/>
        <end position="57"/>
    </location>
</feature>
<accession>A0ABW0NQ35</accession>
<reference evidence="13" key="1">
    <citation type="journal article" date="2019" name="Int. J. Syst. Evol. Microbiol.">
        <title>The Global Catalogue of Microorganisms (GCM) 10K type strain sequencing project: providing services to taxonomists for standard genome sequencing and annotation.</title>
        <authorList>
            <consortium name="The Broad Institute Genomics Platform"/>
            <consortium name="The Broad Institute Genome Sequencing Center for Infectious Disease"/>
            <person name="Wu L."/>
            <person name="Ma J."/>
        </authorList>
    </citation>
    <scope>NUCLEOTIDE SEQUENCE [LARGE SCALE GENOMIC DNA]</scope>
    <source>
        <strain evidence="13">CGMCC 4.6997</strain>
    </source>
</reference>
<evidence type="ECO:0000256" key="2">
    <source>
        <dbReference type="ARBA" id="ARBA00012438"/>
    </source>
</evidence>
<keyword evidence="4" id="KW-0808">Transferase</keyword>
<feature type="domain" description="Signal transduction histidine kinase subgroup 3 dimerisation and phosphoacceptor" evidence="11">
    <location>
        <begin position="190"/>
        <end position="255"/>
    </location>
</feature>
<evidence type="ECO:0000259" key="11">
    <source>
        <dbReference type="Pfam" id="PF07730"/>
    </source>
</evidence>
<evidence type="ECO:0000256" key="6">
    <source>
        <dbReference type="ARBA" id="ARBA00022777"/>
    </source>
</evidence>
<keyword evidence="9" id="KW-0812">Transmembrane</keyword>
<comment type="caution">
    <text evidence="12">The sequence shown here is derived from an EMBL/GenBank/DDBJ whole genome shotgun (WGS) entry which is preliminary data.</text>
</comment>
<dbReference type="InterPro" id="IPR050482">
    <property type="entry name" value="Sensor_HK_TwoCompSys"/>
</dbReference>
<evidence type="ECO:0000256" key="5">
    <source>
        <dbReference type="ARBA" id="ARBA00022741"/>
    </source>
</evidence>
<keyword evidence="9" id="KW-0472">Membrane</keyword>
<keyword evidence="5" id="KW-0547">Nucleotide-binding</keyword>
<dbReference type="PANTHER" id="PTHR24421">
    <property type="entry name" value="NITRATE/NITRITE SENSOR PROTEIN NARX-RELATED"/>
    <property type="match status" value="1"/>
</dbReference>
<dbReference type="EMBL" id="JBHSMG010000001">
    <property type="protein sequence ID" value="MFC5502053.1"/>
    <property type="molecule type" value="Genomic_DNA"/>
</dbReference>
<gene>
    <name evidence="12" type="ORF">ACFPJ4_07350</name>
</gene>
<evidence type="ECO:0000256" key="1">
    <source>
        <dbReference type="ARBA" id="ARBA00000085"/>
    </source>
</evidence>
<dbReference type="CDD" id="cd16917">
    <property type="entry name" value="HATPase_UhpB-NarQ-NarX-like"/>
    <property type="match status" value="1"/>
</dbReference>
<protein>
    <recommendedName>
        <fullName evidence="2">histidine kinase</fullName>
        <ecNumber evidence="2">2.7.13.3</ecNumber>
    </recommendedName>
</protein>
<name>A0ABW0NQ35_9MICO</name>
<feature type="transmembrane region" description="Helical" evidence="9">
    <location>
        <begin position="12"/>
        <end position="30"/>
    </location>
</feature>
<keyword evidence="7" id="KW-0067">ATP-binding</keyword>
<feature type="transmembrane region" description="Helical" evidence="9">
    <location>
        <begin position="112"/>
        <end position="131"/>
    </location>
</feature>
<dbReference type="InterPro" id="IPR011712">
    <property type="entry name" value="Sig_transdc_His_kin_sub3_dim/P"/>
</dbReference>
<feature type="domain" description="Histidine kinase/HSP90-like ATPase" evidence="10">
    <location>
        <begin position="304"/>
        <end position="395"/>
    </location>
</feature>
<keyword evidence="8" id="KW-0902">Two-component regulatory system</keyword>
<dbReference type="Pfam" id="PF02518">
    <property type="entry name" value="HATPase_c"/>
    <property type="match status" value="1"/>
</dbReference>
<sequence length="404" mass="42781">MVATRLPRRREAWLRIAAGSAAIVLLVVSMTLGATLYGGTLLVLFVGVLAQVSALPLALIRPWVAAPLSVVGALLVMASAHAGGGPWPWAVTTMITQAFVLAVLGYRARWPLGGGTLVVVVLLSGVLAPIVDRSRDQQAVATDLVVFASIGLTALAAGIAAREWQAVRRQLARERRLTEEERARRLLAEEKTRIARELHDVIAHSMSIIAVQATSAPFRHPGVDAGLRQEFDEIATLSRSALTEMRSLLGVLRDPDAPGARTPLPRLSGIAELVTQSQRSGLAVTLIGTEDLRDEGVDEAVGLSAYRIVQEALSNVIRHAHGAPVEVRVHRNDELDVLVRNGAPDADRATNGVVDASAGSGLLGMRERAASVGGTLAFGPTADGGYEVRAMLPLHPPQVPLEDA</sequence>
<evidence type="ECO:0000256" key="9">
    <source>
        <dbReference type="SAM" id="Phobius"/>
    </source>
</evidence>
<evidence type="ECO:0000259" key="10">
    <source>
        <dbReference type="Pfam" id="PF02518"/>
    </source>
</evidence>
<dbReference type="SUPFAM" id="SSF55874">
    <property type="entry name" value="ATPase domain of HSP90 chaperone/DNA topoisomerase II/histidine kinase"/>
    <property type="match status" value="1"/>
</dbReference>
<evidence type="ECO:0000256" key="8">
    <source>
        <dbReference type="ARBA" id="ARBA00023012"/>
    </source>
</evidence>
<dbReference type="Gene3D" id="1.20.5.1930">
    <property type="match status" value="1"/>
</dbReference>
<evidence type="ECO:0000313" key="13">
    <source>
        <dbReference type="Proteomes" id="UP001596039"/>
    </source>
</evidence>
<dbReference type="InterPro" id="IPR036890">
    <property type="entry name" value="HATPase_C_sf"/>
</dbReference>
<keyword evidence="3" id="KW-0597">Phosphoprotein</keyword>
<evidence type="ECO:0000256" key="4">
    <source>
        <dbReference type="ARBA" id="ARBA00022679"/>
    </source>
</evidence>
<proteinExistence type="predicted"/>
<feature type="transmembrane region" description="Helical" evidence="9">
    <location>
        <begin position="137"/>
        <end position="161"/>
    </location>
</feature>
<evidence type="ECO:0000313" key="12">
    <source>
        <dbReference type="EMBL" id="MFC5502053.1"/>
    </source>
</evidence>
<dbReference type="PANTHER" id="PTHR24421:SF10">
    <property type="entry name" value="NITRATE_NITRITE SENSOR PROTEIN NARQ"/>
    <property type="match status" value="1"/>
</dbReference>
<dbReference type="Gene3D" id="3.30.565.10">
    <property type="entry name" value="Histidine kinase-like ATPase, C-terminal domain"/>
    <property type="match status" value="1"/>
</dbReference>
<dbReference type="EC" id="2.7.13.3" evidence="2"/>
<dbReference type="Proteomes" id="UP001596039">
    <property type="component" value="Unassembled WGS sequence"/>
</dbReference>
<dbReference type="Pfam" id="PF07730">
    <property type="entry name" value="HisKA_3"/>
    <property type="match status" value="1"/>
</dbReference>
<keyword evidence="6 12" id="KW-0418">Kinase</keyword>
<organism evidence="12 13">
    <name type="scientific">Lysinimonas soli</name>
    <dbReference type="NCBI Taxonomy" id="1074233"/>
    <lineage>
        <taxon>Bacteria</taxon>
        <taxon>Bacillati</taxon>
        <taxon>Actinomycetota</taxon>
        <taxon>Actinomycetes</taxon>
        <taxon>Micrococcales</taxon>
        <taxon>Microbacteriaceae</taxon>
        <taxon>Lysinimonas</taxon>
    </lineage>
</organism>
<dbReference type="RefSeq" id="WP_386739711.1">
    <property type="nucleotide sequence ID" value="NZ_JBHSMG010000001.1"/>
</dbReference>
<keyword evidence="13" id="KW-1185">Reference proteome</keyword>